<feature type="binding site" evidence="8">
    <location>
        <position position="66"/>
    </location>
    <ligand>
        <name>[4Fe-4S] cluster</name>
        <dbReference type="ChEBI" id="CHEBI:49883"/>
        <note>4Fe-4S-S-AdoMet</note>
    </ligand>
</feature>
<keyword evidence="3 8" id="KW-0479">Metal-binding</keyword>
<dbReference type="Pfam" id="PF04055">
    <property type="entry name" value="Radical_SAM"/>
    <property type="match status" value="1"/>
</dbReference>
<dbReference type="PANTHER" id="PTHR42836:SF1">
    <property type="entry name" value="7-CARBOXY-7-DEAZAGUANINE SYNTHASE"/>
    <property type="match status" value="1"/>
</dbReference>
<evidence type="ECO:0000256" key="1">
    <source>
        <dbReference type="ARBA" id="ARBA00022485"/>
    </source>
</evidence>
<proteinExistence type="inferred from homology"/>
<dbReference type="PIRSF" id="PIRSF000370">
    <property type="entry name" value="QueE"/>
    <property type="match status" value="1"/>
</dbReference>
<dbReference type="Gene3D" id="3.20.20.70">
    <property type="entry name" value="Aldolase class I"/>
    <property type="match status" value="1"/>
</dbReference>
<dbReference type="InterPro" id="IPR058240">
    <property type="entry name" value="rSAM_sf"/>
</dbReference>
<dbReference type="InterPro" id="IPR024924">
    <property type="entry name" value="7-CO-7-deazaguanine_synth-like"/>
</dbReference>
<dbReference type="InterPro" id="IPR013785">
    <property type="entry name" value="Aldolase_TIM"/>
</dbReference>
<organism evidence="10 11">
    <name type="scientific">Nannocystis pusilla</name>
    <dbReference type="NCBI Taxonomy" id="889268"/>
    <lineage>
        <taxon>Bacteria</taxon>
        <taxon>Pseudomonadati</taxon>
        <taxon>Myxococcota</taxon>
        <taxon>Polyangia</taxon>
        <taxon>Nannocystales</taxon>
        <taxon>Nannocystaceae</taxon>
        <taxon>Nannocystis</taxon>
    </lineage>
</organism>
<dbReference type="CDD" id="cd01335">
    <property type="entry name" value="Radical_SAM"/>
    <property type="match status" value="1"/>
</dbReference>
<evidence type="ECO:0000313" key="11">
    <source>
        <dbReference type="Proteomes" id="UP001139031"/>
    </source>
</evidence>
<evidence type="ECO:0000256" key="6">
    <source>
        <dbReference type="ARBA" id="ARBA00023014"/>
    </source>
</evidence>
<feature type="binding site" evidence="8">
    <location>
        <position position="63"/>
    </location>
    <ligand>
        <name>[4Fe-4S] cluster</name>
        <dbReference type="ChEBI" id="CHEBI:49883"/>
        <note>4Fe-4S-S-AdoMet</note>
    </ligand>
</feature>
<keyword evidence="8" id="KW-0671">Queuosine biosynthesis</keyword>
<comment type="pathway">
    <text evidence="8">Purine metabolism; 7-cyano-7-deazaguanine biosynthesis.</text>
</comment>
<dbReference type="SFLD" id="SFLDS00029">
    <property type="entry name" value="Radical_SAM"/>
    <property type="match status" value="1"/>
</dbReference>
<comment type="caution">
    <text evidence="10">The sequence shown here is derived from an EMBL/GenBank/DDBJ whole genome shotgun (WGS) entry which is preliminary data.</text>
</comment>
<evidence type="ECO:0000256" key="8">
    <source>
        <dbReference type="HAMAP-Rule" id="MF_00917"/>
    </source>
</evidence>
<dbReference type="EC" id="4.3.99.3" evidence="8"/>
<protein>
    <recommendedName>
        <fullName evidence="8">7-carboxy-7-deazaguanine synthase</fullName>
        <shortName evidence="8">CDG synthase</shortName>
        <ecNumber evidence="8">4.3.99.3</ecNumber>
    </recommendedName>
    <alternativeName>
        <fullName evidence="8">Queuosine biosynthesis protein QueE</fullName>
    </alternativeName>
</protein>
<comment type="cofactor">
    <cofactor evidence="8">
        <name>S-adenosyl-L-methionine</name>
        <dbReference type="ChEBI" id="CHEBI:59789"/>
    </cofactor>
    <text evidence="8">Binds 1 S-adenosyl-L-methionine per subunit.</text>
</comment>
<comment type="cofactor">
    <cofactor evidence="8">
        <name>Mg(2+)</name>
        <dbReference type="ChEBI" id="CHEBI:18420"/>
    </cofactor>
</comment>
<reference evidence="10" key="1">
    <citation type="submission" date="2021-08" db="EMBL/GenBank/DDBJ databases">
        <authorList>
            <person name="Stevens D.C."/>
        </authorList>
    </citation>
    <scope>NUCLEOTIDE SEQUENCE</scope>
    <source>
        <strain evidence="10">DSM 53165</strain>
    </source>
</reference>
<feature type="binding site" evidence="8">
    <location>
        <position position="59"/>
    </location>
    <ligand>
        <name>[4Fe-4S] cluster</name>
        <dbReference type="ChEBI" id="CHEBI:49883"/>
        <note>4Fe-4S-S-AdoMet</note>
    </ligand>
</feature>
<feature type="binding site" evidence="8">
    <location>
        <position position="101"/>
    </location>
    <ligand>
        <name>S-adenosyl-L-methionine</name>
        <dbReference type="ChEBI" id="CHEBI:59789"/>
    </ligand>
</feature>
<evidence type="ECO:0000256" key="4">
    <source>
        <dbReference type="ARBA" id="ARBA00022842"/>
    </source>
</evidence>
<comment type="subunit">
    <text evidence="8">Homodimer.</text>
</comment>
<comment type="function">
    <text evidence="8">Catalyzes the complex heterocyclic radical-mediated conversion of 6-carboxy-5,6,7,8-tetrahydropterin (CPH4) to 7-carboxy-7-deazaguanine (CDG), a step common to the biosynthetic pathways of all 7-deazapurine-containing compounds.</text>
</comment>
<evidence type="ECO:0000256" key="7">
    <source>
        <dbReference type="ARBA" id="ARBA00023239"/>
    </source>
</evidence>
<keyword evidence="1 8" id="KW-0004">4Fe-4S</keyword>
<evidence type="ECO:0000313" key="10">
    <source>
        <dbReference type="EMBL" id="MBZ5715548.1"/>
    </source>
</evidence>
<comment type="caution">
    <text evidence="8">Lacks conserved residue(s) required for the propagation of feature annotation.</text>
</comment>
<keyword evidence="5 8" id="KW-0408">Iron</keyword>
<dbReference type="PROSITE" id="PS51918">
    <property type="entry name" value="RADICAL_SAM"/>
    <property type="match status" value="1"/>
</dbReference>
<keyword evidence="11" id="KW-1185">Reference proteome</keyword>
<feature type="binding site" evidence="8">
    <location>
        <begin position="144"/>
        <end position="146"/>
    </location>
    <ligand>
        <name>S-adenosyl-L-methionine</name>
        <dbReference type="ChEBI" id="CHEBI:59789"/>
    </ligand>
</feature>
<dbReference type="HAMAP" id="MF_00917">
    <property type="entry name" value="QueE"/>
    <property type="match status" value="1"/>
</dbReference>
<evidence type="ECO:0000256" key="2">
    <source>
        <dbReference type="ARBA" id="ARBA00022691"/>
    </source>
</evidence>
<name>A0ABS7U514_9BACT</name>
<dbReference type="SUPFAM" id="SSF102114">
    <property type="entry name" value="Radical SAM enzymes"/>
    <property type="match status" value="1"/>
</dbReference>
<dbReference type="PANTHER" id="PTHR42836">
    <property type="entry name" value="7-CARBOXY-7-DEAZAGUANINE SYNTHASE"/>
    <property type="match status" value="1"/>
</dbReference>
<feature type="binding site" evidence="8">
    <location>
        <position position="55"/>
    </location>
    <ligand>
        <name>substrate</name>
    </ligand>
</feature>
<dbReference type="RefSeq" id="WP_224197287.1">
    <property type="nucleotide sequence ID" value="NZ_JAIRAU010000057.1"/>
</dbReference>
<keyword evidence="7 8" id="KW-0456">Lyase</keyword>
<feature type="binding site" evidence="8">
    <location>
        <position position="99"/>
    </location>
    <ligand>
        <name>substrate</name>
    </ligand>
</feature>
<comment type="cofactor">
    <cofactor evidence="8">
        <name>[4Fe-4S] cluster</name>
        <dbReference type="ChEBI" id="CHEBI:49883"/>
    </cofactor>
    <text evidence="8">Binds 1 [4Fe-4S] cluster. The cluster is coordinated with 3 cysteines and an exchangeable S-adenosyl-L-methionine.</text>
</comment>
<feature type="binding site" evidence="8">
    <location>
        <begin position="40"/>
        <end position="42"/>
    </location>
    <ligand>
        <name>substrate</name>
    </ligand>
</feature>
<dbReference type="InterPro" id="IPR007197">
    <property type="entry name" value="rSAM"/>
</dbReference>
<gene>
    <name evidence="8" type="primary">queE</name>
    <name evidence="10" type="ORF">K7C98_40485</name>
</gene>
<evidence type="ECO:0000256" key="5">
    <source>
        <dbReference type="ARBA" id="ARBA00023004"/>
    </source>
</evidence>
<keyword evidence="4 8" id="KW-0460">Magnesium</keyword>
<keyword evidence="6 8" id="KW-0411">Iron-sulfur</keyword>
<keyword evidence="2 8" id="KW-0949">S-adenosyl-L-methionine</keyword>
<comment type="similarity">
    <text evidence="8">Belongs to the radical SAM superfamily. 7-carboxy-7-deazaguanine synthase family.</text>
</comment>
<comment type="catalytic activity">
    <reaction evidence="8">
        <text>6-carboxy-5,6,7,8-tetrahydropterin + H(+) = 7-carboxy-7-carbaguanine + NH4(+)</text>
        <dbReference type="Rhea" id="RHEA:27974"/>
        <dbReference type="ChEBI" id="CHEBI:15378"/>
        <dbReference type="ChEBI" id="CHEBI:28938"/>
        <dbReference type="ChEBI" id="CHEBI:61032"/>
        <dbReference type="ChEBI" id="CHEBI:61036"/>
        <dbReference type="EC" id="4.3.99.3"/>
    </reaction>
</comment>
<evidence type="ECO:0000256" key="3">
    <source>
        <dbReference type="ARBA" id="ARBA00022723"/>
    </source>
</evidence>
<accession>A0ABS7U514</accession>
<sequence length="262" mass="28353">MRYSDAARMTVALDPSARGPNLAASALPTSLPIHERFVSLQGEGTLVGVPSSFVRVSGCNLRCAWCDSSGTSWAPSGRRTELAELVDFCAAGPRHVVLTGGEPLLFAGVAALSRQLRAAGHHITVETAGTVWLDGLECDLVSLSPKLAHSTPWARDPAQAERHERVRLNLPALARLMASFPWQLKFVVRADAVAADVAEVEALLRELTVSDDQRSRVLLMPECTDSDGLRAAYRALMPVCIERGFRLGERLHIHMFGHTPGT</sequence>
<dbReference type="EMBL" id="JAIRAU010000057">
    <property type="protein sequence ID" value="MBZ5715548.1"/>
    <property type="molecule type" value="Genomic_DNA"/>
</dbReference>
<feature type="binding site" evidence="8">
    <location>
        <begin position="65"/>
        <end position="67"/>
    </location>
    <ligand>
        <name>S-adenosyl-L-methionine</name>
        <dbReference type="ChEBI" id="CHEBI:59789"/>
    </ligand>
</feature>
<feature type="binding site" evidence="8">
    <location>
        <position position="68"/>
    </location>
    <ligand>
        <name>Mg(2+)</name>
        <dbReference type="ChEBI" id="CHEBI:18420"/>
    </ligand>
</feature>
<dbReference type="Proteomes" id="UP001139031">
    <property type="component" value="Unassembled WGS sequence"/>
</dbReference>
<evidence type="ECO:0000259" key="9">
    <source>
        <dbReference type="PROSITE" id="PS51918"/>
    </source>
</evidence>
<feature type="domain" description="Radical SAM core" evidence="9">
    <location>
        <begin position="46"/>
        <end position="246"/>
    </location>
</feature>